<proteinExistence type="predicted"/>
<dbReference type="InterPro" id="IPR036047">
    <property type="entry name" value="F-box-like_dom_sf"/>
</dbReference>
<gene>
    <name evidence="2" type="ORF">EXIGLDRAFT_843486</name>
</gene>
<evidence type="ECO:0000313" key="2">
    <source>
        <dbReference type="EMBL" id="KZV82724.1"/>
    </source>
</evidence>
<reference evidence="2 3" key="1">
    <citation type="journal article" date="2016" name="Mol. Biol. Evol.">
        <title>Comparative Genomics of Early-Diverging Mushroom-Forming Fungi Provides Insights into the Origins of Lignocellulose Decay Capabilities.</title>
        <authorList>
            <person name="Nagy L.G."/>
            <person name="Riley R."/>
            <person name="Tritt A."/>
            <person name="Adam C."/>
            <person name="Daum C."/>
            <person name="Floudas D."/>
            <person name="Sun H."/>
            <person name="Yadav J.S."/>
            <person name="Pangilinan J."/>
            <person name="Larsson K.H."/>
            <person name="Matsuura K."/>
            <person name="Barry K."/>
            <person name="Labutti K."/>
            <person name="Kuo R."/>
            <person name="Ohm R.A."/>
            <person name="Bhattacharya S.S."/>
            <person name="Shirouzu T."/>
            <person name="Yoshinaga Y."/>
            <person name="Martin F.M."/>
            <person name="Grigoriev I.V."/>
            <person name="Hibbett D.S."/>
        </authorList>
    </citation>
    <scope>NUCLEOTIDE SEQUENCE [LARGE SCALE GENOMIC DNA]</scope>
    <source>
        <strain evidence="2 3">HHB12029</strain>
    </source>
</reference>
<sequence>MERRALIERRALVELPHLGIAMVALLSADALAHIFDYLNVDVDDLQSCVDVCHHWRDIATAHPAYWRYISVFDFDIRQGALPYFLSRLEYGAKNKPDVPVRLSVESTTSVAKERLSDSFPHTVLHAIVKHIQRLEALHLRIDSANLLFLVSRLDNALELPCLRILDLRLRVPHDDVARKSLGHRDVVFPLHSAPMLTHVALHDVFLPLTHTITQQIEVLKLHFRVMGRPPAQFLSKLFPCVQRLELVLQEPRTTAVANSFRGTSIASVEPFISQPYGSLVMTPLIRLHDDLLSAHRISRFTPPNMPLCLGLRVGPPTTQEWHTGQVIISTQDRAIVRHFDGIMLTADDTFRPLFLRQLLTPLADRLVALRLSFEDGLVQLLLEDDMHLPALEKLCVETCGCIADWELDHSLFCDRLRKLVLIPHSTDEVRISPSAVGHLMNRIVGMASRRISPEVIIGKGLVVQEDAPNHACTVNCGVNTLEDTNDGDDPESLRCGIVLTEPDVDWLYEYL</sequence>
<protein>
    <recommendedName>
        <fullName evidence="1">F-box domain-containing protein</fullName>
    </recommendedName>
</protein>
<dbReference type="InParanoid" id="A0A165CM60"/>
<dbReference type="Gene3D" id="1.20.1280.50">
    <property type="match status" value="1"/>
</dbReference>
<dbReference type="SUPFAM" id="SSF81383">
    <property type="entry name" value="F-box domain"/>
    <property type="match status" value="1"/>
</dbReference>
<evidence type="ECO:0000259" key="1">
    <source>
        <dbReference type="Pfam" id="PF12937"/>
    </source>
</evidence>
<dbReference type="EMBL" id="KV426307">
    <property type="protein sequence ID" value="KZV82724.1"/>
    <property type="molecule type" value="Genomic_DNA"/>
</dbReference>
<feature type="domain" description="F-box" evidence="1">
    <location>
        <begin position="30"/>
        <end position="69"/>
    </location>
</feature>
<keyword evidence="3" id="KW-1185">Reference proteome</keyword>
<organism evidence="2 3">
    <name type="scientific">Exidia glandulosa HHB12029</name>
    <dbReference type="NCBI Taxonomy" id="1314781"/>
    <lineage>
        <taxon>Eukaryota</taxon>
        <taxon>Fungi</taxon>
        <taxon>Dikarya</taxon>
        <taxon>Basidiomycota</taxon>
        <taxon>Agaricomycotina</taxon>
        <taxon>Agaricomycetes</taxon>
        <taxon>Auriculariales</taxon>
        <taxon>Exidiaceae</taxon>
        <taxon>Exidia</taxon>
    </lineage>
</organism>
<dbReference type="Pfam" id="PF12937">
    <property type="entry name" value="F-box-like"/>
    <property type="match status" value="1"/>
</dbReference>
<name>A0A165CM60_EXIGL</name>
<dbReference type="InterPro" id="IPR001810">
    <property type="entry name" value="F-box_dom"/>
</dbReference>
<accession>A0A165CM60</accession>
<evidence type="ECO:0000313" key="3">
    <source>
        <dbReference type="Proteomes" id="UP000077266"/>
    </source>
</evidence>
<dbReference type="AlphaFoldDB" id="A0A165CM60"/>
<dbReference type="Proteomes" id="UP000077266">
    <property type="component" value="Unassembled WGS sequence"/>
</dbReference>